<feature type="domain" description="SRR1-like" evidence="2">
    <location>
        <begin position="225"/>
        <end position="327"/>
    </location>
</feature>
<proteinExistence type="predicted"/>
<evidence type="ECO:0000259" key="2">
    <source>
        <dbReference type="Pfam" id="PF07985"/>
    </source>
</evidence>
<feature type="compositionally biased region" description="Basic and acidic residues" evidence="1">
    <location>
        <begin position="1"/>
        <end position="18"/>
    </location>
</feature>
<feature type="region of interest" description="Disordered" evidence="1">
    <location>
        <begin position="1"/>
        <end position="20"/>
    </location>
</feature>
<dbReference type="Pfam" id="PF07985">
    <property type="entry name" value="SRR1"/>
    <property type="match status" value="1"/>
</dbReference>
<protein>
    <recommendedName>
        <fullName evidence="2">SRR1-like domain-containing protein</fullName>
    </recommendedName>
</protein>
<dbReference type="OrthoDB" id="5230585at2759"/>
<keyword evidence="4" id="KW-1185">Reference proteome</keyword>
<dbReference type="PANTHER" id="PTHR42080:SF1">
    <property type="entry name" value="SRR1-LIKE DOMAIN-CONTAINING PROTEIN"/>
    <property type="match status" value="1"/>
</dbReference>
<sequence length="463" mass="52592">MTERPSRMPPASKERRESTSISDFRLIKTALEETDDGPVTSPIFTRHRLEGFRQDYKALIDKEGGEKTMTIPGLSFKPEDAVTVTLRQEVKKFFGWANNNAKDELKEGEEFLVRILNFKDVHGRTATITLYERDDIKIVHKSTVELVGYELNPNRHYTRYPPALTDSSEVWKMKDMQAHCPLSIGVEFHALHGPEKLYPTREQLAKSIDSWTEEWEQSDLRKALVEALEPNAKNMPEVKKIVCFGLGYLFPDLDHCRAYIQHLAARDIGKILEKGQTKDKAHPHEIKIYAQDPRYREVCIGLLEELGITTVDAYSAEGILLIDEHTFIVEIAAGPDFMEPAVDIAFPNGPAGYLSRKVSGNKEQARDKAITTGPVYDAALNEVSDRVWKYRESCAQFPAVTDAKRFGFPPSRITRTREIIVPDNAPQSGEDSIPHINYIIETDENGQDVMSKFDTELLLRRSL</sequence>
<evidence type="ECO:0000313" key="4">
    <source>
        <dbReference type="Proteomes" id="UP000799753"/>
    </source>
</evidence>
<gene>
    <name evidence="3" type="ORF">P280DRAFT_509716</name>
</gene>
<name>A0A6A6RQM3_9PLEO</name>
<dbReference type="Proteomes" id="UP000799753">
    <property type="component" value="Unassembled WGS sequence"/>
</dbReference>
<reference evidence="3" key="1">
    <citation type="journal article" date="2020" name="Stud. Mycol.">
        <title>101 Dothideomycetes genomes: a test case for predicting lifestyles and emergence of pathogens.</title>
        <authorList>
            <person name="Haridas S."/>
            <person name="Albert R."/>
            <person name="Binder M."/>
            <person name="Bloem J."/>
            <person name="Labutti K."/>
            <person name="Salamov A."/>
            <person name="Andreopoulos B."/>
            <person name="Baker S."/>
            <person name="Barry K."/>
            <person name="Bills G."/>
            <person name="Bluhm B."/>
            <person name="Cannon C."/>
            <person name="Castanera R."/>
            <person name="Culley D."/>
            <person name="Daum C."/>
            <person name="Ezra D."/>
            <person name="Gonzalez J."/>
            <person name="Henrissat B."/>
            <person name="Kuo A."/>
            <person name="Liang C."/>
            <person name="Lipzen A."/>
            <person name="Lutzoni F."/>
            <person name="Magnuson J."/>
            <person name="Mondo S."/>
            <person name="Nolan M."/>
            <person name="Ohm R."/>
            <person name="Pangilinan J."/>
            <person name="Park H.-J."/>
            <person name="Ramirez L."/>
            <person name="Alfaro M."/>
            <person name="Sun H."/>
            <person name="Tritt A."/>
            <person name="Yoshinaga Y."/>
            <person name="Zwiers L.-H."/>
            <person name="Turgeon B."/>
            <person name="Goodwin S."/>
            <person name="Spatafora J."/>
            <person name="Crous P."/>
            <person name="Grigoriev I."/>
        </authorList>
    </citation>
    <scope>NUCLEOTIDE SEQUENCE</scope>
    <source>
        <strain evidence="3">CBS 473.64</strain>
    </source>
</reference>
<accession>A0A6A6RQM3</accession>
<organism evidence="3 4">
    <name type="scientific">Massarina eburnea CBS 473.64</name>
    <dbReference type="NCBI Taxonomy" id="1395130"/>
    <lineage>
        <taxon>Eukaryota</taxon>
        <taxon>Fungi</taxon>
        <taxon>Dikarya</taxon>
        <taxon>Ascomycota</taxon>
        <taxon>Pezizomycotina</taxon>
        <taxon>Dothideomycetes</taxon>
        <taxon>Pleosporomycetidae</taxon>
        <taxon>Pleosporales</taxon>
        <taxon>Massarineae</taxon>
        <taxon>Massarinaceae</taxon>
        <taxon>Massarina</taxon>
    </lineage>
</organism>
<evidence type="ECO:0000313" key="3">
    <source>
        <dbReference type="EMBL" id="KAF2637497.1"/>
    </source>
</evidence>
<dbReference type="EMBL" id="MU006793">
    <property type="protein sequence ID" value="KAF2637497.1"/>
    <property type="molecule type" value="Genomic_DNA"/>
</dbReference>
<dbReference type="AlphaFoldDB" id="A0A6A6RQM3"/>
<evidence type="ECO:0000256" key="1">
    <source>
        <dbReference type="SAM" id="MobiDB-lite"/>
    </source>
</evidence>
<dbReference type="InterPro" id="IPR012942">
    <property type="entry name" value="SRR1-like"/>
</dbReference>
<dbReference type="PANTHER" id="PTHR42080">
    <property type="entry name" value="SRR1 DOMAIN-CONTAINING PROTEIN"/>
    <property type="match status" value="1"/>
</dbReference>